<gene>
    <name evidence="3" type="ORF">C483_07779</name>
</gene>
<dbReference type="OrthoDB" id="168767at2157"/>
<keyword evidence="2" id="KW-0812">Transmembrane</keyword>
<feature type="compositionally biased region" description="Basic and acidic residues" evidence="1">
    <location>
        <begin position="64"/>
        <end position="74"/>
    </location>
</feature>
<keyword evidence="4" id="KW-1185">Reference proteome</keyword>
<dbReference type="RefSeq" id="WP_006652774.1">
    <property type="nucleotide sequence ID" value="NZ_AOIM01000019.1"/>
</dbReference>
<dbReference type="Proteomes" id="UP000011519">
    <property type="component" value="Unassembled WGS sequence"/>
</dbReference>
<accession>M0A1A0</accession>
<evidence type="ECO:0000313" key="4">
    <source>
        <dbReference type="Proteomes" id="UP000011519"/>
    </source>
</evidence>
<feature type="region of interest" description="Disordered" evidence="1">
    <location>
        <begin position="62"/>
        <end position="84"/>
    </location>
</feature>
<evidence type="ECO:0000313" key="3">
    <source>
        <dbReference type="EMBL" id="ELY92505.1"/>
    </source>
</evidence>
<reference evidence="3 4" key="1">
    <citation type="journal article" date="2014" name="PLoS Genet.">
        <title>Phylogenetically driven sequencing of extremely halophilic archaea reveals strategies for static and dynamic osmo-response.</title>
        <authorList>
            <person name="Becker E.A."/>
            <person name="Seitzer P.M."/>
            <person name="Tritt A."/>
            <person name="Larsen D."/>
            <person name="Krusor M."/>
            <person name="Yao A.I."/>
            <person name="Wu D."/>
            <person name="Madern D."/>
            <person name="Eisen J.A."/>
            <person name="Darling A.E."/>
            <person name="Facciotti M.T."/>
        </authorList>
    </citation>
    <scope>NUCLEOTIDE SEQUENCE [LARGE SCALE GENOMIC DNA]</scope>
    <source>
        <strain evidence="3 4">JCM 10989</strain>
    </source>
</reference>
<sequence length="84" mass="8893">MESQLVTYEALFGVQLVGTMVLVAGLFMGGLTMTTVAGGLIILAAIVGHVVAAVRFDPDEFVDESDRERDRGQEPEPAGRGASR</sequence>
<comment type="caution">
    <text evidence="3">The sequence shown here is derived from an EMBL/GenBank/DDBJ whole genome shotgun (WGS) entry which is preliminary data.</text>
</comment>
<dbReference type="AlphaFoldDB" id="M0A1A0"/>
<protein>
    <submittedName>
        <fullName evidence="3">Uncharacterized protein</fullName>
    </submittedName>
</protein>
<feature type="transmembrane region" description="Helical" evidence="2">
    <location>
        <begin position="6"/>
        <end position="29"/>
    </location>
</feature>
<dbReference type="EMBL" id="AOIM01000019">
    <property type="protein sequence ID" value="ELY92505.1"/>
    <property type="molecule type" value="Genomic_DNA"/>
</dbReference>
<evidence type="ECO:0000256" key="2">
    <source>
        <dbReference type="SAM" id="Phobius"/>
    </source>
</evidence>
<proteinExistence type="predicted"/>
<organism evidence="3 4">
    <name type="scientific">Natrialba hulunbeirensis JCM 10989</name>
    <dbReference type="NCBI Taxonomy" id="1227493"/>
    <lineage>
        <taxon>Archaea</taxon>
        <taxon>Methanobacteriati</taxon>
        <taxon>Methanobacteriota</taxon>
        <taxon>Stenosarchaea group</taxon>
        <taxon>Halobacteria</taxon>
        <taxon>Halobacteriales</taxon>
        <taxon>Natrialbaceae</taxon>
        <taxon>Natrialba</taxon>
    </lineage>
</organism>
<dbReference type="PATRIC" id="fig|1227493.4.peg.1545"/>
<name>M0A1A0_9EURY</name>
<feature type="transmembrane region" description="Helical" evidence="2">
    <location>
        <begin position="36"/>
        <end position="56"/>
    </location>
</feature>
<evidence type="ECO:0000256" key="1">
    <source>
        <dbReference type="SAM" id="MobiDB-lite"/>
    </source>
</evidence>
<keyword evidence="2" id="KW-0472">Membrane</keyword>
<keyword evidence="2" id="KW-1133">Transmembrane helix</keyword>